<keyword evidence="1" id="KW-0560">Oxidoreductase</keyword>
<dbReference type="InterPro" id="IPR027056">
    <property type="entry name" value="Gluconate_2DH_su3"/>
</dbReference>
<dbReference type="EMBL" id="CP136051">
    <property type="protein sequence ID" value="WOK08638.1"/>
    <property type="molecule type" value="Genomic_DNA"/>
</dbReference>
<dbReference type="Proteomes" id="UP001302349">
    <property type="component" value="Chromosome"/>
</dbReference>
<protein>
    <submittedName>
        <fullName evidence="1">Gluconate 2-dehydrogenase subunit 3 family protein</fullName>
        <ecNumber evidence="1">1.-.-.-</ecNumber>
    </submittedName>
</protein>
<dbReference type="EC" id="1.-.-.-" evidence="1"/>
<sequence>MNRRSTLKGLLAAGGAIAGLSLVEWKWHIVEDALHPRFYTRKEEELFSSIADTIIPAGTPPSVPGGPAEPIGALSTGTDKFLMKLLEKCYEKEDQDKLRLQMAALEKSAEDTYGESFADCTQEQRVELLMTRSNSEVEEEKEFFDFMKDQTIRGFTTTQVVMTNYRDYKVAPGHFYGCASV</sequence>
<accession>A0ABZ0IUD1</accession>
<reference evidence="1 2" key="1">
    <citation type="journal article" date="2023" name="Microbiol. Resour. Announc.">
        <title>Complete Genome Sequence of Imperialibacter roseus strain P4T.</title>
        <authorList>
            <person name="Tizabi D.R."/>
            <person name="Bachvaroff T."/>
            <person name="Hill R.T."/>
        </authorList>
    </citation>
    <scope>NUCLEOTIDE SEQUENCE [LARGE SCALE GENOMIC DNA]</scope>
    <source>
        <strain evidence="1 2">P4T</strain>
    </source>
</reference>
<dbReference type="RefSeq" id="WP_317491273.1">
    <property type="nucleotide sequence ID" value="NZ_CP136051.1"/>
</dbReference>
<evidence type="ECO:0000313" key="1">
    <source>
        <dbReference type="EMBL" id="WOK08638.1"/>
    </source>
</evidence>
<keyword evidence="2" id="KW-1185">Reference proteome</keyword>
<organism evidence="1 2">
    <name type="scientific">Imperialibacter roseus</name>
    <dbReference type="NCBI Taxonomy" id="1324217"/>
    <lineage>
        <taxon>Bacteria</taxon>
        <taxon>Pseudomonadati</taxon>
        <taxon>Bacteroidota</taxon>
        <taxon>Cytophagia</taxon>
        <taxon>Cytophagales</taxon>
        <taxon>Flammeovirgaceae</taxon>
        <taxon>Imperialibacter</taxon>
    </lineage>
</organism>
<dbReference type="GO" id="GO:0016491">
    <property type="term" value="F:oxidoreductase activity"/>
    <property type="evidence" value="ECO:0007669"/>
    <property type="project" value="UniProtKB-KW"/>
</dbReference>
<dbReference type="Pfam" id="PF13618">
    <property type="entry name" value="Gluconate_2-dh3"/>
    <property type="match status" value="1"/>
</dbReference>
<proteinExistence type="predicted"/>
<name>A0ABZ0IUD1_9BACT</name>
<gene>
    <name evidence="1" type="ORF">RT717_08310</name>
</gene>
<evidence type="ECO:0000313" key="2">
    <source>
        <dbReference type="Proteomes" id="UP001302349"/>
    </source>
</evidence>